<dbReference type="InterPro" id="IPR027417">
    <property type="entry name" value="P-loop_NTPase"/>
</dbReference>
<dbReference type="PANTHER" id="PTHR45821">
    <property type="entry name" value="SNF2 DOMAIN-CONTAINING PROTEIN CLASSY 2-RELATED"/>
    <property type="match status" value="1"/>
</dbReference>
<evidence type="ECO:0000256" key="1">
    <source>
        <dbReference type="ARBA" id="ARBA00004123"/>
    </source>
</evidence>
<dbReference type="InterPro" id="IPR044567">
    <property type="entry name" value="CLSY/DRD1"/>
</dbReference>
<reference evidence="8" key="1">
    <citation type="submission" date="2018-01" db="EMBL/GenBank/DDBJ databases">
        <authorList>
            <person name="Mao J.F."/>
        </authorList>
    </citation>
    <scope>NUCLEOTIDE SEQUENCE</scope>
    <source>
        <strain evidence="8">Huo1</strain>
        <tissue evidence="8">Leaf</tissue>
    </source>
</reference>
<dbReference type="GO" id="GO:0080188">
    <property type="term" value="P:gene silencing by siRNA-directed DNA methylation"/>
    <property type="evidence" value="ECO:0007669"/>
    <property type="project" value="InterPro"/>
</dbReference>
<comment type="caution">
    <text evidence="8">The sequence shown here is derived from an EMBL/GenBank/DDBJ whole genome shotgun (WGS) entry which is preliminary data.</text>
</comment>
<reference evidence="8" key="2">
    <citation type="submission" date="2020-08" db="EMBL/GenBank/DDBJ databases">
        <title>Plant Genome Project.</title>
        <authorList>
            <person name="Zhang R.-G."/>
        </authorList>
    </citation>
    <scope>NUCLEOTIDE SEQUENCE</scope>
    <source>
        <strain evidence="8">Huo1</strain>
        <tissue evidence="8">Leaf</tissue>
    </source>
</reference>
<dbReference type="PANTHER" id="PTHR45821:SF5">
    <property type="entry name" value="SNF2 DOMAIN-CONTAINING PROTEIN CLASSY 4"/>
    <property type="match status" value="1"/>
</dbReference>
<dbReference type="GO" id="GO:0005524">
    <property type="term" value="F:ATP binding"/>
    <property type="evidence" value="ECO:0007669"/>
    <property type="project" value="UniProtKB-KW"/>
</dbReference>
<evidence type="ECO:0000256" key="3">
    <source>
        <dbReference type="ARBA" id="ARBA00022806"/>
    </source>
</evidence>
<feature type="compositionally biased region" description="Low complexity" evidence="6">
    <location>
        <begin position="380"/>
        <end position="392"/>
    </location>
</feature>
<dbReference type="InterPro" id="IPR000330">
    <property type="entry name" value="SNF2_N"/>
</dbReference>
<feature type="domain" description="SNF2 N-terminal" evidence="7">
    <location>
        <begin position="205"/>
        <end position="291"/>
    </location>
</feature>
<comment type="subcellular location">
    <subcellularLocation>
        <location evidence="1">Nucleus</location>
    </subcellularLocation>
</comment>
<dbReference type="GO" id="GO:0005634">
    <property type="term" value="C:nucleus"/>
    <property type="evidence" value="ECO:0007669"/>
    <property type="project" value="UniProtKB-SubCell"/>
</dbReference>
<evidence type="ECO:0000259" key="7">
    <source>
        <dbReference type="Pfam" id="PF00176"/>
    </source>
</evidence>
<keyword evidence="9" id="KW-1185">Reference proteome</keyword>
<evidence type="ECO:0000256" key="5">
    <source>
        <dbReference type="ARBA" id="ARBA00023242"/>
    </source>
</evidence>
<dbReference type="Pfam" id="PF00176">
    <property type="entry name" value="SNF2-rel_dom"/>
    <property type="match status" value="1"/>
</dbReference>
<keyword evidence="4" id="KW-0067">ATP-binding</keyword>
<keyword evidence="2" id="KW-0547">Nucleotide-binding</keyword>
<organism evidence="8">
    <name type="scientific">Salvia splendens</name>
    <name type="common">Scarlet sage</name>
    <dbReference type="NCBI Taxonomy" id="180675"/>
    <lineage>
        <taxon>Eukaryota</taxon>
        <taxon>Viridiplantae</taxon>
        <taxon>Streptophyta</taxon>
        <taxon>Embryophyta</taxon>
        <taxon>Tracheophyta</taxon>
        <taxon>Spermatophyta</taxon>
        <taxon>Magnoliopsida</taxon>
        <taxon>eudicotyledons</taxon>
        <taxon>Gunneridae</taxon>
        <taxon>Pentapetalae</taxon>
        <taxon>asterids</taxon>
        <taxon>lamiids</taxon>
        <taxon>Lamiales</taxon>
        <taxon>Lamiaceae</taxon>
        <taxon>Nepetoideae</taxon>
        <taxon>Mentheae</taxon>
        <taxon>Salviinae</taxon>
        <taxon>Salvia</taxon>
        <taxon>Salvia subgen. Calosphace</taxon>
        <taxon>core Calosphace</taxon>
    </lineage>
</organism>
<evidence type="ECO:0000313" key="9">
    <source>
        <dbReference type="Proteomes" id="UP000298416"/>
    </source>
</evidence>
<evidence type="ECO:0000256" key="4">
    <source>
        <dbReference type="ARBA" id="ARBA00022840"/>
    </source>
</evidence>
<dbReference type="EMBL" id="PNBA02000011">
    <property type="protein sequence ID" value="KAG6408534.1"/>
    <property type="molecule type" value="Genomic_DNA"/>
</dbReference>
<evidence type="ECO:0000313" key="8">
    <source>
        <dbReference type="EMBL" id="KAG6408534.1"/>
    </source>
</evidence>
<dbReference type="GO" id="GO:0004386">
    <property type="term" value="F:helicase activity"/>
    <property type="evidence" value="ECO:0007669"/>
    <property type="project" value="UniProtKB-KW"/>
</dbReference>
<name>A0A8X8X9H0_SALSN</name>
<dbReference type="Proteomes" id="UP000298416">
    <property type="component" value="Unassembled WGS sequence"/>
</dbReference>
<gene>
    <name evidence="8" type="ORF">SASPL_131547</name>
</gene>
<dbReference type="InterPro" id="IPR038718">
    <property type="entry name" value="SNF2-like_sf"/>
</dbReference>
<dbReference type="Gene3D" id="3.40.50.10810">
    <property type="entry name" value="Tandem AAA-ATPase domain"/>
    <property type="match status" value="1"/>
</dbReference>
<feature type="compositionally biased region" description="Polar residues" evidence="6">
    <location>
        <begin position="445"/>
        <end position="457"/>
    </location>
</feature>
<evidence type="ECO:0000256" key="6">
    <source>
        <dbReference type="SAM" id="MobiDB-lite"/>
    </source>
</evidence>
<dbReference type="SUPFAM" id="SSF52540">
    <property type="entry name" value="P-loop containing nucleoside triphosphate hydrolases"/>
    <property type="match status" value="1"/>
</dbReference>
<feature type="region of interest" description="Disordered" evidence="6">
    <location>
        <begin position="443"/>
        <end position="464"/>
    </location>
</feature>
<keyword evidence="5" id="KW-0539">Nucleus</keyword>
<feature type="region of interest" description="Disordered" evidence="6">
    <location>
        <begin position="361"/>
        <end position="398"/>
    </location>
</feature>
<proteinExistence type="predicted"/>
<protein>
    <recommendedName>
        <fullName evidence="7">SNF2 N-terminal domain-containing protein</fullName>
    </recommendedName>
</protein>
<keyword evidence="3" id="KW-0347">Helicase</keyword>
<dbReference type="AlphaFoldDB" id="A0A8X8X9H0"/>
<sequence length="464" mass="51831">MEKDGVKKRDKVILILGMKRSHSAKHLNLIKILVDSMNAFEEKQNVPESALPSRFRFEDEVVLPPHKSEHDKFIDELFHDLELGLRQIDCTDLHEAESDDLKTTVEIDGSCCYRGKHQAVLDEQIGLICKICDIVIMDIMHVLPPFHVPILEWRDKRYYRDEFQGSNFSDIQFEGTDSSTPSSTSCMKGTVWDLVPGVKEDLYPHQWEGFEFMWRNIAGDTKLEKLKQTLADDARWCIISHAPGTGKTRLTIVFLQSFLKLYLACSPLIIVPKGMLLTWEAEFKKWNFNVSFHNLIKKELSGKEHAVATEVLEEIESGVLSLSLGDIAAVAIPNRRRLYTGFGESLPLHVHAWGGPLPPFSPVSGGSHSPSGHRLRSHSHSLSIDTSSNSHSGLQSPMKQFAASTSLLPRFTVDSRARDSAVGVQQDLSLLREVSAVGVPGEGLNASSLLSRCTSDPTALPRSR</sequence>
<keyword evidence="3" id="KW-0378">Hydrolase</keyword>
<evidence type="ECO:0000256" key="2">
    <source>
        <dbReference type="ARBA" id="ARBA00022741"/>
    </source>
</evidence>
<accession>A0A8X8X9H0</accession>